<evidence type="ECO:0000256" key="1">
    <source>
        <dbReference type="SAM" id="MobiDB-lite"/>
    </source>
</evidence>
<dbReference type="Gene3D" id="3.30.530.20">
    <property type="match status" value="1"/>
</dbReference>
<gene>
    <name evidence="2" type="ORF">ACFFTR_14040</name>
</gene>
<name>A0ABV5M5T5_9ACTN</name>
<dbReference type="SUPFAM" id="SSF55961">
    <property type="entry name" value="Bet v1-like"/>
    <property type="match status" value="1"/>
</dbReference>
<dbReference type="RefSeq" id="WP_223105151.1">
    <property type="nucleotide sequence ID" value="NZ_CP061913.1"/>
</dbReference>
<keyword evidence="3" id="KW-1185">Reference proteome</keyword>
<organism evidence="2 3">
    <name type="scientific">Dactylosporangium vinaceum</name>
    <dbReference type="NCBI Taxonomy" id="53362"/>
    <lineage>
        <taxon>Bacteria</taxon>
        <taxon>Bacillati</taxon>
        <taxon>Actinomycetota</taxon>
        <taxon>Actinomycetes</taxon>
        <taxon>Micromonosporales</taxon>
        <taxon>Micromonosporaceae</taxon>
        <taxon>Dactylosporangium</taxon>
    </lineage>
</organism>
<dbReference type="InterPro" id="IPR023393">
    <property type="entry name" value="START-like_dom_sf"/>
</dbReference>
<proteinExistence type="predicted"/>
<feature type="region of interest" description="Disordered" evidence="1">
    <location>
        <begin position="140"/>
        <end position="163"/>
    </location>
</feature>
<dbReference type="EMBL" id="JBHMCA010000025">
    <property type="protein sequence ID" value="MFB9444197.1"/>
    <property type="molecule type" value="Genomic_DNA"/>
</dbReference>
<reference evidence="2 3" key="1">
    <citation type="submission" date="2024-09" db="EMBL/GenBank/DDBJ databases">
        <authorList>
            <person name="Sun Q."/>
            <person name="Mori K."/>
        </authorList>
    </citation>
    <scope>NUCLEOTIDE SEQUENCE [LARGE SCALE GENOMIC DNA]</scope>
    <source>
        <strain evidence="2 3">JCM 3307</strain>
    </source>
</reference>
<protein>
    <submittedName>
        <fullName evidence="2">SRPBCC family protein</fullName>
    </submittedName>
</protein>
<comment type="caution">
    <text evidence="2">The sequence shown here is derived from an EMBL/GenBank/DDBJ whole genome shotgun (WGS) entry which is preliminary data.</text>
</comment>
<dbReference type="Proteomes" id="UP001589608">
    <property type="component" value="Unassembled WGS sequence"/>
</dbReference>
<accession>A0ABV5M5T5</accession>
<dbReference type="Pfam" id="PF10604">
    <property type="entry name" value="Polyketide_cyc2"/>
    <property type="match status" value="1"/>
</dbReference>
<evidence type="ECO:0000313" key="2">
    <source>
        <dbReference type="EMBL" id="MFB9444197.1"/>
    </source>
</evidence>
<sequence>MLTTIEIDRPPSQVYAYATDPARFPYWQPDVRRVEVHPDGRFTTVRRIAGADRGMLQQVTESSAPSRWSAVALAGPIRPAASITVEPLEGGARSRVTFTLDFTAHGPADLLLPLVRRLAARTAPRSYARLKALLEAVPRHPLHGVGPSRPTPPSSASDPEAGP</sequence>
<evidence type="ECO:0000313" key="3">
    <source>
        <dbReference type="Proteomes" id="UP001589608"/>
    </source>
</evidence>
<dbReference type="InterPro" id="IPR019587">
    <property type="entry name" value="Polyketide_cyclase/dehydratase"/>
</dbReference>